<dbReference type="PANTHER" id="PTHR30411:SF1">
    <property type="entry name" value="CYTOPLASMIC PROTEIN"/>
    <property type="match status" value="1"/>
</dbReference>
<feature type="domain" description="YbaK/aminoacyl-tRNA synthetase-associated" evidence="1">
    <location>
        <begin position="27"/>
        <end position="141"/>
    </location>
</feature>
<sequence length="154" mass="17185">MAFEQAREYLRQRGYAERITVFQTSSATVELAAQAIGTEPERIAKSLTFWGTDAPIMIVCAGDGRVDNKKFKEQFGRKAKMLTKEEVAEEIGHDVGGVCPFGIREGVKVYLDVSMKRFDRIYPACGSSNSMVDLTPEELETLCEGTAWVDICKF</sequence>
<gene>
    <name evidence="2" type="ORF">FYJ34_05915</name>
</gene>
<dbReference type="PANTHER" id="PTHR30411">
    <property type="entry name" value="CYTOPLASMIC PROTEIN"/>
    <property type="match status" value="1"/>
</dbReference>
<dbReference type="AlphaFoldDB" id="A0A6N7USC8"/>
<accession>A0A6N7USC8</accession>
<comment type="caution">
    <text evidence="2">The sequence shown here is derived from an EMBL/GenBank/DDBJ whole genome shotgun (WGS) entry which is preliminary data.</text>
</comment>
<dbReference type="CDD" id="cd04333">
    <property type="entry name" value="ProX_deacylase"/>
    <property type="match status" value="1"/>
</dbReference>
<dbReference type="Gene3D" id="3.90.960.10">
    <property type="entry name" value="YbaK/aminoacyl-tRNA synthetase-associated domain"/>
    <property type="match status" value="1"/>
</dbReference>
<evidence type="ECO:0000313" key="2">
    <source>
        <dbReference type="EMBL" id="MSR93811.1"/>
    </source>
</evidence>
<protein>
    <submittedName>
        <fullName evidence="2">YbaK/EbsC family protein</fullName>
    </submittedName>
</protein>
<evidence type="ECO:0000313" key="3">
    <source>
        <dbReference type="Proteomes" id="UP000434409"/>
    </source>
</evidence>
<dbReference type="GO" id="GO:0002161">
    <property type="term" value="F:aminoacyl-tRNA deacylase activity"/>
    <property type="evidence" value="ECO:0007669"/>
    <property type="project" value="InterPro"/>
</dbReference>
<name>A0A6N7USC8_9FIRM</name>
<dbReference type="RefSeq" id="WP_154477028.1">
    <property type="nucleotide sequence ID" value="NZ_VULY01000018.1"/>
</dbReference>
<dbReference type="SUPFAM" id="SSF55826">
    <property type="entry name" value="YbaK/ProRS associated domain"/>
    <property type="match status" value="1"/>
</dbReference>
<reference evidence="2 3" key="1">
    <citation type="submission" date="2019-08" db="EMBL/GenBank/DDBJ databases">
        <title>In-depth cultivation of the pig gut microbiome towards novel bacterial diversity and tailored functional studies.</title>
        <authorList>
            <person name="Wylensek D."/>
            <person name="Hitch T.C.A."/>
            <person name="Clavel T."/>
        </authorList>
    </citation>
    <scope>NUCLEOTIDE SEQUENCE [LARGE SCALE GENOMIC DNA]</scope>
    <source>
        <strain evidence="2 3">68-1-5</strain>
    </source>
</reference>
<dbReference type="EMBL" id="VULY01000018">
    <property type="protein sequence ID" value="MSR93811.1"/>
    <property type="molecule type" value="Genomic_DNA"/>
</dbReference>
<proteinExistence type="predicted"/>
<evidence type="ECO:0000259" key="1">
    <source>
        <dbReference type="Pfam" id="PF04073"/>
    </source>
</evidence>
<keyword evidence="3" id="KW-1185">Reference proteome</keyword>
<dbReference type="InterPro" id="IPR036754">
    <property type="entry name" value="YbaK/aa-tRNA-synt-asso_dom_sf"/>
</dbReference>
<dbReference type="Pfam" id="PF04073">
    <property type="entry name" value="tRNA_edit"/>
    <property type="match status" value="1"/>
</dbReference>
<dbReference type="Proteomes" id="UP000434409">
    <property type="component" value="Unassembled WGS sequence"/>
</dbReference>
<organism evidence="2 3">
    <name type="scientific">Suipraeoptans intestinalis</name>
    <dbReference type="NCBI Taxonomy" id="2606628"/>
    <lineage>
        <taxon>Bacteria</taxon>
        <taxon>Bacillati</taxon>
        <taxon>Bacillota</taxon>
        <taxon>Clostridia</taxon>
        <taxon>Lachnospirales</taxon>
        <taxon>Lachnospiraceae</taxon>
        <taxon>Suipraeoptans</taxon>
    </lineage>
</organism>
<dbReference type="InterPro" id="IPR007214">
    <property type="entry name" value="YbaK/aa-tRNA-synth-assoc-dom"/>
</dbReference>